<dbReference type="InterPro" id="IPR013325">
    <property type="entry name" value="RNA_pol_sigma_r2"/>
</dbReference>
<proteinExistence type="predicted"/>
<dbReference type="InterPro" id="IPR013324">
    <property type="entry name" value="RNA_pol_sigma_r3/r4-like"/>
</dbReference>
<protein>
    <submittedName>
        <fullName evidence="2">RNA polymerase sigma-70 factor, ECF subfamily</fullName>
    </submittedName>
</protein>
<dbReference type="SUPFAM" id="SSF88659">
    <property type="entry name" value="Sigma3 and sigma4 domains of RNA polymerase sigma factors"/>
    <property type="match status" value="1"/>
</dbReference>
<dbReference type="Proteomes" id="UP000198683">
    <property type="component" value="Unassembled WGS sequence"/>
</dbReference>
<reference evidence="2 3" key="1">
    <citation type="submission" date="2016-10" db="EMBL/GenBank/DDBJ databases">
        <authorList>
            <person name="de Groot N.N."/>
        </authorList>
    </citation>
    <scope>NUCLEOTIDE SEQUENCE [LARGE SCALE GENOMIC DNA]</scope>
    <source>
        <strain evidence="2 3">CGMCC 4.5681</strain>
    </source>
</reference>
<dbReference type="SUPFAM" id="SSF88946">
    <property type="entry name" value="Sigma2 domain of RNA polymerase sigma factors"/>
    <property type="match status" value="1"/>
</dbReference>
<dbReference type="Gene3D" id="3.10.450.50">
    <property type="match status" value="1"/>
</dbReference>
<dbReference type="InterPro" id="IPR032710">
    <property type="entry name" value="NTF2-like_dom_sf"/>
</dbReference>
<dbReference type="GO" id="GO:0006352">
    <property type="term" value="P:DNA-templated transcription initiation"/>
    <property type="evidence" value="ECO:0007669"/>
    <property type="project" value="InterPro"/>
</dbReference>
<dbReference type="PANTHER" id="PTHR30173">
    <property type="entry name" value="SIGMA 19 FACTOR"/>
    <property type="match status" value="1"/>
</dbReference>
<evidence type="ECO:0000313" key="3">
    <source>
        <dbReference type="Proteomes" id="UP000198683"/>
    </source>
</evidence>
<name>A0A1G8YZH1_9ACTN</name>
<dbReference type="InterPro" id="IPR007627">
    <property type="entry name" value="RNA_pol_sigma70_r2"/>
</dbReference>
<dbReference type="GO" id="GO:0016987">
    <property type="term" value="F:sigma factor activity"/>
    <property type="evidence" value="ECO:0007669"/>
    <property type="project" value="TreeGrafter"/>
</dbReference>
<dbReference type="SUPFAM" id="SSF54427">
    <property type="entry name" value="NTF2-like"/>
    <property type="match status" value="1"/>
</dbReference>
<dbReference type="NCBIfam" id="NF007214">
    <property type="entry name" value="PRK09636.1"/>
    <property type="match status" value="1"/>
</dbReference>
<dbReference type="EMBL" id="FNFB01000005">
    <property type="protein sequence ID" value="SDK08186.1"/>
    <property type="molecule type" value="Genomic_DNA"/>
</dbReference>
<dbReference type="AlphaFoldDB" id="A0A1G8YZH1"/>
<evidence type="ECO:0000259" key="1">
    <source>
        <dbReference type="Pfam" id="PF04542"/>
    </source>
</evidence>
<dbReference type="RefSeq" id="WP_218128821.1">
    <property type="nucleotide sequence ID" value="NZ_FNFB01000005.1"/>
</dbReference>
<feature type="domain" description="RNA polymerase sigma-70 region 2" evidence="1">
    <location>
        <begin position="20"/>
        <end position="81"/>
    </location>
</feature>
<sequence length="317" mass="35138">MLDDRRATGHSPHAVFGERGKLLNIAFRMLGSTPDADEVVQDTYARWFALSDEERRAVRSPATWLMRTAGRTCLDHLAAARTRREQYVGEWLPEPLPGDTRWNSSARTEWICDPAEHVTFDESVSMGVMVVLESVTPAERIAFILHDVYDLPHTEIACVIGRVPPACCQLAASARRHIQERRHRPVAPEQHRDVVAALRQACADDDHDALAGLLDPEVSVRSDGGGKVRAALRPVHGQEKAARFLLGLLRPQHGQRLAEETVSGHPGLAAYVDGEVVAVVATDVRDGRVCDLWMILNPDKLHAWRCLQPARCEQGDG</sequence>
<dbReference type="PANTHER" id="PTHR30173:SF43">
    <property type="entry name" value="ECF RNA POLYMERASE SIGMA FACTOR SIGI-RELATED"/>
    <property type="match status" value="1"/>
</dbReference>
<evidence type="ECO:0000313" key="2">
    <source>
        <dbReference type="EMBL" id="SDK08186.1"/>
    </source>
</evidence>
<keyword evidence="3" id="KW-1185">Reference proteome</keyword>
<dbReference type="InterPro" id="IPR052704">
    <property type="entry name" value="ECF_Sigma-70_Domain"/>
</dbReference>
<gene>
    <name evidence="2" type="ORF">SAMN05421874_10562</name>
</gene>
<accession>A0A1G8YZH1</accession>
<dbReference type="Gene3D" id="1.10.1740.10">
    <property type="match status" value="1"/>
</dbReference>
<organism evidence="2 3">
    <name type="scientific">Nonomuraea maritima</name>
    <dbReference type="NCBI Taxonomy" id="683260"/>
    <lineage>
        <taxon>Bacteria</taxon>
        <taxon>Bacillati</taxon>
        <taxon>Actinomycetota</taxon>
        <taxon>Actinomycetes</taxon>
        <taxon>Streptosporangiales</taxon>
        <taxon>Streptosporangiaceae</taxon>
        <taxon>Nonomuraea</taxon>
    </lineage>
</organism>
<dbReference type="STRING" id="683260.SAMN05421874_10562"/>
<dbReference type="Pfam" id="PF04542">
    <property type="entry name" value="Sigma70_r2"/>
    <property type="match status" value="1"/>
</dbReference>